<dbReference type="SUPFAM" id="SSF103196">
    <property type="entry name" value="Roadblock/LC7 domain"/>
    <property type="match status" value="1"/>
</dbReference>
<feature type="non-terminal residue" evidence="2">
    <location>
        <position position="92"/>
    </location>
</feature>
<sequence>MVYDDTLRQTRLEFYEEDIDEIDQILSDFLDASQAKCILLVDREGHLVTKKGFTKSFDTTSLSALVAASFASTKAMAEVLGETSFLVLSHQG</sequence>
<protein>
    <recommendedName>
        <fullName evidence="1">Roadblock/LAMTOR2 domain-containing protein</fullName>
    </recommendedName>
</protein>
<evidence type="ECO:0000259" key="1">
    <source>
        <dbReference type="Pfam" id="PF03259"/>
    </source>
</evidence>
<dbReference type="EMBL" id="BARS01056551">
    <property type="protein sequence ID" value="GAG43664.1"/>
    <property type="molecule type" value="Genomic_DNA"/>
</dbReference>
<comment type="caution">
    <text evidence="2">The sequence shown here is derived from an EMBL/GenBank/DDBJ whole genome shotgun (WGS) entry which is preliminary data.</text>
</comment>
<gene>
    <name evidence="2" type="ORF">S01H1_83237</name>
</gene>
<organism evidence="2">
    <name type="scientific">marine sediment metagenome</name>
    <dbReference type="NCBI Taxonomy" id="412755"/>
    <lineage>
        <taxon>unclassified sequences</taxon>
        <taxon>metagenomes</taxon>
        <taxon>ecological metagenomes</taxon>
    </lineage>
</organism>
<dbReference type="AlphaFoldDB" id="X0XKF9"/>
<dbReference type="Gene3D" id="3.30.450.30">
    <property type="entry name" value="Dynein light chain 2a, cytoplasmic"/>
    <property type="match status" value="1"/>
</dbReference>
<evidence type="ECO:0000313" key="2">
    <source>
        <dbReference type="EMBL" id="GAG43664.1"/>
    </source>
</evidence>
<dbReference type="InterPro" id="IPR004942">
    <property type="entry name" value="Roadblock/LAMTOR2_dom"/>
</dbReference>
<reference evidence="2" key="1">
    <citation type="journal article" date="2014" name="Front. Microbiol.">
        <title>High frequency of phylogenetically diverse reductive dehalogenase-homologous genes in deep subseafloor sedimentary metagenomes.</title>
        <authorList>
            <person name="Kawai M."/>
            <person name="Futagami T."/>
            <person name="Toyoda A."/>
            <person name="Takaki Y."/>
            <person name="Nishi S."/>
            <person name="Hori S."/>
            <person name="Arai W."/>
            <person name="Tsubouchi T."/>
            <person name="Morono Y."/>
            <person name="Uchiyama I."/>
            <person name="Ito T."/>
            <person name="Fujiyama A."/>
            <person name="Inagaki F."/>
            <person name="Takami H."/>
        </authorList>
    </citation>
    <scope>NUCLEOTIDE SEQUENCE</scope>
    <source>
        <strain evidence="2">Expedition CK06-06</strain>
    </source>
</reference>
<dbReference type="Pfam" id="PF03259">
    <property type="entry name" value="Robl_LC7"/>
    <property type="match status" value="1"/>
</dbReference>
<accession>X0XKF9</accession>
<proteinExistence type="predicted"/>
<feature type="domain" description="Roadblock/LAMTOR2" evidence="1">
    <location>
        <begin position="22"/>
        <end position="86"/>
    </location>
</feature>
<name>X0XKF9_9ZZZZ</name>